<evidence type="ECO:0000256" key="1">
    <source>
        <dbReference type="ARBA" id="ARBA00022485"/>
    </source>
</evidence>
<evidence type="ECO:0000256" key="5">
    <source>
        <dbReference type="ARBA" id="ARBA00023014"/>
    </source>
</evidence>
<dbReference type="Gene3D" id="1.10.1060.10">
    <property type="entry name" value="Alpha-helical ferredoxin"/>
    <property type="match status" value="1"/>
</dbReference>
<dbReference type="SUPFAM" id="SSF54292">
    <property type="entry name" value="2Fe-2S ferredoxin-like"/>
    <property type="match status" value="1"/>
</dbReference>
<dbReference type="InterPro" id="IPR036188">
    <property type="entry name" value="FAD/NAD-bd_sf"/>
</dbReference>
<dbReference type="SUPFAM" id="SSF46548">
    <property type="entry name" value="alpha-helical ferredoxin"/>
    <property type="match status" value="1"/>
</dbReference>
<dbReference type="CDD" id="cd00207">
    <property type="entry name" value="fer2"/>
    <property type="match status" value="1"/>
</dbReference>
<dbReference type="Gene3D" id="3.30.70.20">
    <property type="match status" value="1"/>
</dbReference>
<protein>
    <recommendedName>
        <fullName evidence="10">Glutamate synthase</fullName>
    </recommendedName>
</protein>
<dbReference type="InterPro" id="IPR028261">
    <property type="entry name" value="DPD_II"/>
</dbReference>
<dbReference type="SUPFAM" id="SSF54862">
    <property type="entry name" value="4Fe-4S ferredoxins"/>
    <property type="match status" value="1"/>
</dbReference>
<gene>
    <name evidence="8" type="ORF">AUJ95_07950</name>
</gene>
<evidence type="ECO:0000256" key="4">
    <source>
        <dbReference type="ARBA" id="ARBA00023004"/>
    </source>
</evidence>
<accession>A0A1J5DZ14</accession>
<dbReference type="SUPFAM" id="SSF51971">
    <property type="entry name" value="Nucleotide-binding domain"/>
    <property type="match status" value="1"/>
</dbReference>
<dbReference type="GO" id="GO:0016491">
    <property type="term" value="F:oxidoreductase activity"/>
    <property type="evidence" value="ECO:0007669"/>
    <property type="project" value="InterPro"/>
</dbReference>
<dbReference type="Proteomes" id="UP000183085">
    <property type="component" value="Unassembled WGS sequence"/>
</dbReference>
<dbReference type="InterPro" id="IPR054351">
    <property type="entry name" value="NADH_UbQ_OxRdtase_ferredoxin"/>
</dbReference>
<dbReference type="GO" id="GO:0051539">
    <property type="term" value="F:4 iron, 4 sulfur cluster binding"/>
    <property type="evidence" value="ECO:0007669"/>
    <property type="project" value="UniProtKB-KW"/>
</dbReference>
<feature type="domain" description="4Fe-4S ferredoxin-type" evidence="7">
    <location>
        <begin position="612"/>
        <end position="631"/>
    </location>
</feature>
<dbReference type="InterPro" id="IPR036010">
    <property type="entry name" value="2Fe-2S_ferredoxin-like_sf"/>
</dbReference>
<dbReference type="PRINTS" id="PR00469">
    <property type="entry name" value="PNDRDTASEII"/>
</dbReference>
<dbReference type="InterPro" id="IPR001041">
    <property type="entry name" value="2Fe-2S_ferredoxin-type"/>
</dbReference>
<evidence type="ECO:0000313" key="9">
    <source>
        <dbReference type="Proteomes" id="UP000183085"/>
    </source>
</evidence>
<evidence type="ECO:0000256" key="2">
    <source>
        <dbReference type="ARBA" id="ARBA00022723"/>
    </source>
</evidence>
<keyword evidence="5" id="KW-0411">Iron-sulfur</keyword>
<dbReference type="FunFam" id="3.30.70.20:FF:000035">
    <property type="entry name" value="Iron hydrogenase 1"/>
    <property type="match status" value="1"/>
</dbReference>
<dbReference type="InterPro" id="IPR012675">
    <property type="entry name" value="Beta-grasp_dom_sf"/>
</dbReference>
<keyword evidence="1" id="KW-0004">4Fe-4S</keyword>
<proteinExistence type="predicted"/>
<dbReference type="GO" id="GO:0046872">
    <property type="term" value="F:metal ion binding"/>
    <property type="evidence" value="ECO:0007669"/>
    <property type="project" value="UniProtKB-KW"/>
</dbReference>
<dbReference type="AlphaFoldDB" id="A0A1J5DZ14"/>
<dbReference type="Pfam" id="PF13510">
    <property type="entry name" value="Fer2_4"/>
    <property type="match status" value="1"/>
</dbReference>
<evidence type="ECO:0000313" key="8">
    <source>
        <dbReference type="EMBL" id="OIP37594.1"/>
    </source>
</evidence>
<keyword evidence="4" id="KW-0408">Iron</keyword>
<dbReference type="PRINTS" id="PR00368">
    <property type="entry name" value="FADPNR"/>
</dbReference>
<dbReference type="PROSITE" id="PS51085">
    <property type="entry name" value="2FE2S_FER_2"/>
    <property type="match status" value="1"/>
</dbReference>
<dbReference type="InterPro" id="IPR017896">
    <property type="entry name" value="4Fe4S_Fe-S-bd"/>
</dbReference>
<dbReference type="PANTHER" id="PTHR42783">
    <property type="entry name" value="GLUTAMATE SYNTHASE [NADPH] SMALL CHAIN"/>
    <property type="match status" value="1"/>
</dbReference>
<evidence type="ECO:0000256" key="3">
    <source>
        <dbReference type="ARBA" id="ARBA00022737"/>
    </source>
</evidence>
<dbReference type="InterPro" id="IPR017900">
    <property type="entry name" value="4Fe4S_Fe_S_CS"/>
</dbReference>
<comment type="caution">
    <text evidence="8">The sequence shown here is derived from an EMBL/GenBank/DDBJ whole genome shotgun (WGS) entry which is preliminary data.</text>
</comment>
<keyword evidence="2" id="KW-0479">Metal-binding</keyword>
<evidence type="ECO:0000259" key="6">
    <source>
        <dbReference type="PROSITE" id="PS51085"/>
    </source>
</evidence>
<evidence type="ECO:0000259" key="7">
    <source>
        <dbReference type="PROSITE" id="PS51379"/>
    </source>
</evidence>
<reference evidence="8 9" key="1">
    <citation type="journal article" date="2016" name="Environ. Microbiol.">
        <title>Genomic resolution of a cold subsurface aquifer community provides metabolic insights for novel microbes adapted to high CO concentrations.</title>
        <authorList>
            <person name="Probst A.J."/>
            <person name="Castelle C.J."/>
            <person name="Singh A."/>
            <person name="Brown C.T."/>
            <person name="Anantharaman K."/>
            <person name="Sharon I."/>
            <person name="Hug L.A."/>
            <person name="Burstein D."/>
            <person name="Emerson J.B."/>
            <person name="Thomas B.C."/>
            <person name="Banfield J.F."/>
        </authorList>
    </citation>
    <scope>NUCLEOTIDE SEQUENCE [LARGE SCALE GENOMIC DNA]</scope>
    <source>
        <strain evidence="8">CG2_30_40_21</strain>
    </source>
</reference>
<dbReference type="PROSITE" id="PS51379">
    <property type="entry name" value="4FE4S_FER_2"/>
    <property type="match status" value="2"/>
</dbReference>
<dbReference type="EMBL" id="MNYI01000204">
    <property type="protein sequence ID" value="OIP37594.1"/>
    <property type="molecule type" value="Genomic_DNA"/>
</dbReference>
<dbReference type="Pfam" id="PF22117">
    <property type="entry name" value="Fer4_Nqo3"/>
    <property type="match status" value="1"/>
</dbReference>
<feature type="domain" description="4Fe-4S ferredoxin-type" evidence="7">
    <location>
        <begin position="656"/>
        <end position="684"/>
    </location>
</feature>
<evidence type="ECO:0008006" key="10">
    <source>
        <dbReference type="Google" id="ProtNLM"/>
    </source>
</evidence>
<dbReference type="Pfam" id="PF14691">
    <property type="entry name" value="Fer4_20"/>
    <property type="match status" value="1"/>
</dbReference>
<keyword evidence="3" id="KW-0677">Repeat</keyword>
<dbReference type="PANTHER" id="PTHR42783:SF3">
    <property type="entry name" value="GLUTAMATE SYNTHASE [NADPH] SMALL CHAIN-RELATED"/>
    <property type="match status" value="1"/>
</dbReference>
<name>A0A1J5DZ14_9BACT</name>
<dbReference type="Gene3D" id="3.50.50.60">
    <property type="entry name" value="FAD/NAD(P)-binding domain"/>
    <property type="match status" value="2"/>
</dbReference>
<organism evidence="8 9">
    <name type="scientific">Candidatus Desantisbacteria bacterium CG2_30_40_21</name>
    <dbReference type="NCBI Taxonomy" id="1817895"/>
    <lineage>
        <taxon>Bacteria</taxon>
        <taxon>Candidatus Desantisiibacteriota</taxon>
    </lineage>
</organism>
<feature type="domain" description="2Fe-2S ferredoxin-type" evidence="6">
    <location>
        <begin position="1"/>
        <end position="79"/>
    </location>
</feature>
<dbReference type="STRING" id="1817895.AUJ95_07950"/>
<dbReference type="PROSITE" id="PS00198">
    <property type="entry name" value="4FE4S_FER_1"/>
    <property type="match status" value="1"/>
</dbReference>
<dbReference type="Pfam" id="PF07992">
    <property type="entry name" value="Pyr_redox_2"/>
    <property type="match status" value="1"/>
</dbReference>
<sequence length="687" mass="74570">MVKIIIDTQEYMVDESATILDAARSNGIDIPTLCHDEQLEPFGSCWLCVVEVEGERRPLVPACATKVRDGMVVTTKSKLIYEARKLCLELLLSDHYGDCLPPCQMACPAGVRVKDYIGLIAEGKYQEAVEVIRQNNPLPAVCGRVCVRPCELACRRNLVDEPVAIDFLKRFVADWEMGNGQQLENSSQQLENSKKVALIGAGPASLSCAYYLAGMDYKCEIFEALPEPGGMLRYGIPEYRLPKDVLDKEIANICEHGIEVKCGMSLGRDFTIDSLLGDGFEAVFIGIGAHGSYKLGVEGDDIEGVLSAVDFLRDMGLNKKIRLKGRVAVIGGGNSAIDAARTALRLGADEVILIYRRSRAEMPANEVEINEAEHEGVQFHFLSAPVRVIGSGKAEMIECIRMELGEPDSSGRRKPMPVHGSEFMIAVETVIAAIGQVPGSECLVQEQGIQISRGKTIVVDNGMGTGRVGVFAAGDVVTGATCVIEAIAGGKKAANSIDQYLQGVEITPEANVFNVSKGSLDEVNNLEFEGVEKQARVRMPELEIEKRLKGFDEVELGLEQVNASLEANRCLECGCNAIDTCGLRKYGMEYGVSLDRFKNGKVHHYLIDNSIPAILRDPNKCVRCGKCVRICLEIKGIGALGFVNRGFETTIEPTFGKPLAETECDSCGKCVEACPTGALWGELSIAK</sequence>
<dbReference type="Gene3D" id="3.10.20.30">
    <property type="match status" value="1"/>
</dbReference>
<dbReference type="InterPro" id="IPR009051">
    <property type="entry name" value="Helical_ferredxn"/>
</dbReference>
<dbReference type="InterPro" id="IPR023753">
    <property type="entry name" value="FAD/NAD-binding_dom"/>
</dbReference>